<organism evidence="4 5">
    <name type="scientific">Aspergillus granulosus</name>
    <dbReference type="NCBI Taxonomy" id="176169"/>
    <lineage>
        <taxon>Eukaryota</taxon>
        <taxon>Fungi</taxon>
        <taxon>Dikarya</taxon>
        <taxon>Ascomycota</taxon>
        <taxon>Pezizomycotina</taxon>
        <taxon>Eurotiomycetes</taxon>
        <taxon>Eurotiomycetidae</taxon>
        <taxon>Eurotiales</taxon>
        <taxon>Aspergillaceae</taxon>
        <taxon>Aspergillus</taxon>
        <taxon>Aspergillus subgen. Nidulantes</taxon>
    </lineage>
</organism>
<keyword evidence="5" id="KW-1185">Reference proteome</keyword>
<sequence length="267" mass="28575">MWSPKQWSRLLTIFAAFQGLGRAQEETPTPAGSLIGWFLAPSSTERLTAASPWVTVGDYAGECTTTDADQCALPTRCQGNILTWDNGVTANCGTAYSCVTFTIFETSPAGLPSASSVGCWQNWSAWTVYRERPSPATSSESSSTTTTTTTTSTTEPTPTDDREEEDNKDSGGSSDHGWIAGAVIGPVAGFAIVFTAAFVYLRRKKHKYVHPGQMPHDSAYYAPPKPYAAPLSAPSSTPYGYAPVESVSEIAGHQTYEMSSTGVVELR</sequence>
<accession>A0ABR4GWK3</accession>
<dbReference type="EMBL" id="JBFXLT010000137">
    <property type="protein sequence ID" value="KAL2807592.1"/>
    <property type="molecule type" value="Genomic_DNA"/>
</dbReference>
<name>A0ABR4GWK3_9EURO</name>
<protein>
    <submittedName>
        <fullName evidence="4">Uncharacterized protein</fullName>
    </submittedName>
</protein>
<feature type="signal peptide" evidence="3">
    <location>
        <begin position="1"/>
        <end position="23"/>
    </location>
</feature>
<keyword evidence="2" id="KW-1133">Transmembrane helix</keyword>
<comment type="caution">
    <text evidence="4">The sequence shown here is derived from an EMBL/GenBank/DDBJ whole genome shotgun (WGS) entry which is preliminary data.</text>
</comment>
<proteinExistence type="predicted"/>
<feature type="region of interest" description="Disordered" evidence="1">
    <location>
        <begin position="132"/>
        <end position="175"/>
    </location>
</feature>
<keyword evidence="3" id="KW-0732">Signal</keyword>
<dbReference type="Proteomes" id="UP001610334">
    <property type="component" value="Unassembled WGS sequence"/>
</dbReference>
<feature type="transmembrane region" description="Helical" evidence="2">
    <location>
        <begin position="178"/>
        <end position="201"/>
    </location>
</feature>
<dbReference type="CDD" id="cd12087">
    <property type="entry name" value="TM_EGFR-like"/>
    <property type="match status" value="1"/>
</dbReference>
<feature type="chain" id="PRO_5046263711" evidence="3">
    <location>
        <begin position="24"/>
        <end position="267"/>
    </location>
</feature>
<gene>
    <name evidence="4" type="ORF">BJX63DRAFT_67020</name>
</gene>
<keyword evidence="2" id="KW-0812">Transmembrane</keyword>
<evidence type="ECO:0000256" key="1">
    <source>
        <dbReference type="SAM" id="MobiDB-lite"/>
    </source>
</evidence>
<evidence type="ECO:0000313" key="5">
    <source>
        <dbReference type="Proteomes" id="UP001610334"/>
    </source>
</evidence>
<keyword evidence="2" id="KW-0472">Membrane</keyword>
<evidence type="ECO:0000256" key="2">
    <source>
        <dbReference type="SAM" id="Phobius"/>
    </source>
</evidence>
<evidence type="ECO:0000313" key="4">
    <source>
        <dbReference type="EMBL" id="KAL2807592.1"/>
    </source>
</evidence>
<evidence type="ECO:0000256" key="3">
    <source>
        <dbReference type="SAM" id="SignalP"/>
    </source>
</evidence>
<feature type="compositionally biased region" description="Low complexity" evidence="1">
    <location>
        <begin position="137"/>
        <end position="157"/>
    </location>
</feature>
<reference evidence="4 5" key="1">
    <citation type="submission" date="2024-07" db="EMBL/GenBank/DDBJ databases">
        <title>Section-level genome sequencing and comparative genomics of Aspergillus sections Usti and Cavernicolus.</title>
        <authorList>
            <consortium name="Lawrence Berkeley National Laboratory"/>
            <person name="Nybo J.L."/>
            <person name="Vesth T.C."/>
            <person name="Theobald S."/>
            <person name="Frisvad J.C."/>
            <person name="Larsen T.O."/>
            <person name="Kjaerboelling I."/>
            <person name="Rothschild-Mancinelli K."/>
            <person name="Lyhne E.K."/>
            <person name="Kogle M.E."/>
            <person name="Barry K."/>
            <person name="Clum A."/>
            <person name="Na H."/>
            <person name="Ledsgaard L."/>
            <person name="Lin J."/>
            <person name="Lipzen A."/>
            <person name="Kuo A."/>
            <person name="Riley R."/>
            <person name="Mondo S."/>
            <person name="Labutti K."/>
            <person name="Haridas S."/>
            <person name="Pangalinan J."/>
            <person name="Salamov A.A."/>
            <person name="Simmons B.A."/>
            <person name="Magnuson J.K."/>
            <person name="Chen J."/>
            <person name="Drula E."/>
            <person name="Henrissat B."/>
            <person name="Wiebenga A."/>
            <person name="Lubbers R.J."/>
            <person name="Gomes A.C."/>
            <person name="Makela M.R."/>
            <person name="Stajich J."/>
            <person name="Grigoriev I.V."/>
            <person name="Mortensen U.H."/>
            <person name="De Vries R.P."/>
            <person name="Baker S.E."/>
            <person name="Andersen M.R."/>
        </authorList>
    </citation>
    <scope>NUCLEOTIDE SEQUENCE [LARGE SCALE GENOMIC DNA]</scope>
    <source>
        <strain evidence="4 5">CBS 588.65</strain>
    </source>
</reference>